<evidence type="ECO:0000256" key="1">
    <source>
        <dbReference type="ARBA" id="ARBA00004141"/>
    </source>
</evidence>
<dbReference type="RefSeq" id="WP_013817422.1">
    <property type="nucleotide sequence ID" value="NC_015572.1"/>
</dbReference>
<dbReference type="SMART" id="SM00924">
    <property type="entry name" value="MgtE_N"/>
    <property type="match status" value="1"/>
</dbReference>
<dbReference type="InterPro" id="IPR006668">
    <property type="entry name" value="Mg_transptr_MgtE_intracell_dom"/>
</dbReference>
<feature type="domain" description="CBS" evidence="10">
    <location>
        <begin position="142"/>
        <end position="205"/>
    </location>
</feature>
<evidence type="ECO:0000256" key="7">
    <source>
        <dbReference type="ARBA" id="ARBA00023136"/>
    </source>
</evidence>
<dbReference type="CDD" id="cd04606">
    <property type="entry name" value="CBS_pair_Mg_transporter"/>
    <property type="match status" value="1"/>
</dbReference>
<feature type="transmembrane region" description="Helical" evidence="9">
    <location>
        <begin position="427"/>
        <end position="450"/>
    </location>
</feature>
<keyword evidence="4 9" id="KW-0812">Transmembrane</keyword>
<dbReference type="KEGG" id="mmt:Metme_0710"/>
<evidence type="ECO:0000256" key="2">
    <source>
        <dbReference type="ARBA" id="ARBA00009749"/>
    </source>
</evidence>
<keyword evidence="9" id="KW-0479">Metal-binding</keyword>
<dbReference type="InterPro" id="IPR038076">
    <property type="entry name" value="MgtE_N_sf"/>
</dbReference>
<dbReference type="AlphaFoldDB" id="G0A4Y8"/>
<dbReference type="Gene3D" id="3.10.580.10">
    <property type="entry name" value="CBS-domain"/>
    <property type="match status" value="1"/>
</dbReference>
<keyword evidence="6 9" id="KW-1133">Transmembrane helix</keyword>
<dbReference type="InterPro" id="IPR000644">
    <property type="entry name" value="CBS_dom"/>
</dbReference>
<feature type="transmembrane region" description="Helical" evidence="9">
    <location>
        <begin position="288"/>
        <end position="308"/>
    </location>
</feature>
<keyword evidence="12" id="KW-1185">Reference proteome</keyword>
<feature type="transmembrane region" description="Helical" evidence="9">
    <location>
        <begin position="315"/>
        <end position="333"/>
    </location>
</feature>
<dbReference type="Pfam" id="PF03448">
    <property type="entry name" value="MgtE_N"/>
    <property type="match status" value="1"/>
</dbReference>
<evidence type="ECO:0000256" key="4">
    <source>
        <dbReference type="ARBA" id="ARBA00022692"/>
    </source>
</evidence>
<keyword evidence="8" id="KW-0129">CBS domain</keyword>
<dbReference type="InterPro" id="IPR036739">
    <property type="entry name" value="SLC41_membr_dom_sf"/>
</dbReference>
<dbReference type="GO" id="GO:0005886">
    <property type="term" value="C:plasma membrane"/>
    <property type="evidence" value="ECO:0007669"/>
    <property type="project" value="UniProtKB-SubCell"/>
</dbReference>
<accession>G0A4Y8</accession>
<evidence type="ECO:0000256" key="6">
    <source>
        <dbReference type="ARBA" id="ARBA00022989"/>
    </source>
</evidence>
<dbReference type="GO" id="GO:0046872">
    <property type="term" value="F:metal ion binding"/>
    <property type="evidence" value="ECO:0007669"/>
    <property type="project" value="UniProtKB-KW"/>
</dbReference>
<keyword evidence="5 9" id="KW-0460">Magnesium</keyword>
<keyword evidence="7 9" id="KW-0472">Membrane</keyword>
<dbReference type="Proteomes" id="UP000008888">
    <property type="component" value="Chromosome"/>
</dbReference>
<dbReference type="InterPro" id="IPR046342">
    <property type="entry name" value="CBS_dom_sf"/>
</dbReference>
<dbReference type="InterPro" id="IPR006667">
    <property type="entry name" value="SLC41_membr_dom"/>
</dbReference>
<sequence length="451" mass="48718">MSSLPIENSKQLLNRVGKILEKGSQIEIRNLVHSLYPAETAHILESLEPEQRAKIWTVIPPSVMGEILVEVNEEVGSGLLKITDRKDLIAACENMGSDSMVDLLHVLPEPLLSQVIETIGAQNRSRFEKTLRYAEHTAGGLMSQEVLTVRSDVTLDVVARYLRKRGKIPAGTESLVVVDRTEQFQGVLPLSQFLASDPHSKVADVMDSRGIAVIYSMPSRDVVRLFEQRNLLSMPVVADDGKVIGRITIDDIVDVIREEADHSLMGMAGLTEEHDMFAPVVTSAKRRAVWLGINLLTAFLAAWVIDLFEDTIQQIVALAVLMPIVASMGGIAGSQTLTLVIRGLALQQVSAGNTLSLLIKEVSVGLANGIFWSIVVTCVAGIWFHDSHLGILLGSAMLINLVCAALAGVTIPVVLDRLGIDPALAGGVLLTTVTDVVGFMAFLGLATLFLL</sequence>
<evidence type="ECO:0000313" key="12">
    <source>
        <dbReference type="Proteomes" id="UP000008888"/>
    </source>
</evidence>
<dbReference type="SUPFAM" id="SSF54631">
    <property type="entry name" value="CBS-domain pair"/>
    <property type="match status" value="1"/>
</dbReference>
<reference key="2">
    <citation type="submission" date="2011-05" db="EMBL/GenBank/DDBJ databases">
        <title>Complete genome sequence of the aerobic marine methanotroph Methylomonas methanica MC09.</title>
        <authorList>
            <person name="Boden R."/>
            <person name="Cunliffe M."/>
            <person name="Scanlan J."/>
            <person name="Moussard H."/>
            <person name="Kits K.D."/>
            <person name="Klotz M."/>
            <person name="Jetten M."/>
            <person name="Vuilleumier S."/>
            <person name="Han J."/>
            <person name="Peters L."/>
            <person name="Mikhailova N."/>
            <person name="Teshima H."/>
            <person name="Tapia R."/>
            <person name="Kyrpides N."/>
            <person name="Ivanova N."/>
            <person name="Pagani I."/>
            <person name="Cheng J.-F."/>
            <person name="Goodwin L."/>
            <person name="Han C."/>
            <person name="Hauser L."/>
            <person name="Land M."/>
            <person name="Lapidus A."/>
            <person name="Lucas S."/>
            <person name="Pitluck S."/>
            <person name="Woyke T."/>
            <person name="Stein L.Y."/>
            <person name="Murrell C."/>
        </authorList>
    </citation>
    <scope>NUCLEOTIDE SEQUENCE</scope>
    <source>
        <strain>MC09</strain>
    </source>
</reference>
<evidence type="ECO:0000256" key="3">
    <source>
        <dbReference type="ARBA" id="ARBA00022448"/>
    </source>
</evidence>
<dbReference type="NCBIfam" id="TIGR00400">
    <property type="entry name" value="mgtE"/>
    <property type="match status" value="1"/>
</dbReference>
<reference evidence="12" key="3">
    <citation type="submission" date="2011-05" db="EMBL/GenBank/DDBJ databases">
        <title>Complete sequence of Methylomonas methanica MC09.</title>
        <authorList>
            <consortium name="US DOE Joint Genome Institute"/>
            <person name="Lucas S."/>
            <person name="Han J."/>
            <person name="Lapidus A."/>
            <person name="Cheng J.-F."/>
            <person name="Goodwin L."/>
            <person name="Pitluck S."/>
            <person name="Peters L."/>
            <person name="Mikhailova N."/>
            <person name="Teshima H."/>
            <person name="Han C."/>
            <person name="Tapia R."/>
            <person name="Land M."/>
            <person name="Hauser L."/>
            <person name="Kyrpides N."/>
            <person name="Ivanova N."/>
            <person name="Pagani I."/>
            <person name="Stein L."/>
            <person name="Woyke T."/>
        </authorList>
    </citation>
    <scope>NUCLEOTIDE SEQUENCE [LARGE SCALE GENOMIC DNA]</scope>
    <source>
        <strain evidence="12">MC09</strain>
    </source>
</reference>
<dbReference type="PANTHER" id="PTHR43773">
    <property type="entry name" value="MAGNESIUM TRANSPORTER MGTE"/>
    <property type="match status" value="1"/>
</dbReference>
<reference evidence="11 12" key="1">
    <citation type="journal article" date="2011" name="J. Bacteriol.">
        <title>Complete Genome Sequence of the Aerobic Marine Methanotroph Methylomonas methanica MC09.</title>
        <authorList>
            <person name="Boden R."/>
            <person name="Cunliffe M."/>
            <person name="Scanlan J."/>
            <person name="Moussard H."/>
            <person name="Kits K.D."/>
            <person name="Klotz M.G."/>
            <person name="Jetten M.S."/>
            <person name="Vuilleumier S."/>
            <person name="Han J."/>
            <person name="Peters L."/>
            <person name="Mikhailova N."/>
            <person name="Teshima H."/>
            <person name="Tapia R."/>
            <person name="Kyrpides N."/>
            <person name="Ivanova N."/>
            <person name="Pagani I."/>
            <person name="Cheng J.F."/>
            <person name="Goodwin L."/>
            <person name="Han C."/>
            <person name="Hauser L."/>
            <person name="Land M.L."/>
            <person name="Lapidus A."/>
            <person name="Lucas S."/>
            <person name="Pitluck S."/>
            <person name="Woyke T."/>
            <person name="Stein L."/>
            <person name="Murrell J.C."/>
        </authorList>
    </citation>
    <scope>NUCLEOTIDE SEQUENCE [LARGE SCALE GENOMIC DNA]</scope>
    <source>
        <strain evidence="11 12">MC09</strain>
    </source>
</reference>
<organism evidence="11 12">
    <name type="scientific">Methylomonas methanica (strain DSM 25384 / MC09)</name>
    <dbReference type="NCBI Taxonomy" id="857087"/>
    <lineage>
        <taxon>Bacteria</taxon>
        <taxon>Pseudomonadati</taxon>
        <taxon>Pseudomonadota</taxon>
        <taxon>Gammaproteobacteria</taxon>
        <taxon>Methylococcales</taxon>
        <taxon>Methylococcaceae</taxon>
        <taxon>Methylomonas</taxon>
    </lineage>
</organism>
<feature type="domain" description="CBS" evidence="10">
    <location>
        <begin position="206"/>
        <end position="264"/>
    </location>
</feature>
<keyword evidence="3 9" id="KW-0813">Transport</keyword>
<dbReference type="PANTHER" id="PTHR43773:SF1">
    <property type="entry name" value="MAGNESIUM TRANSPORTER MGTE"/>
    <property type="match status" value="1"/>
</dbReference>
<dbReference type="SUPFAM" id="SSF161093">
    <property type="entry name" value="MgtE membrane domain-like"/>
    <property type="match status" value="1"/>
</dbReference>
<evidence type="ECO:0000256" key="9">
    <source>
        <dbReference type="RuleBase" id="RU362011"/>
    </source>
</evidence>
<dbReference type="Pfam" id="PF00571">
    <property type="entry name" value="CBS"/>
    <property type="match status" value="2"/>
</dbReference>
<dbReference type="EMBL" id="CP002738">
    <property type="protein sequence ID" value="AEF99151.1"/>
    <property type="molecule type" value="Genomic_DNA"/>
</dbReference>
<dbReference type="SUPFAM" id="SSF158791">
    <property type="entry name" value="MgtE N-terminal domain-like"/>
    <property type="match status" value="1"/>
</dbReference>
<keyword evidence="9" id="KW-1003">Cell membrane</keyword>
<dbReference type="Gene3D" id="1.10.357.20">
    <property type="entry name" value="SLC41 divalent cation transporters, integral membrane domain"/>
    <property type="match status" value="1"/>
</dbReference>
<evidence type="ECO:0000256" key="5">
    <source>
        <dbReference type="ARBA" id="ARBA00022842"/>
    </source>
</evidence>
<dbReference type="HOGENOM" id="CLU_037408_1_1_6"/>
<protein>
    <recommendedName>
        <fullName evidence="9">Magnesium transporter MgtE</fullName>
    </recommendedName>
</protein>
<feature type="transmembrane region" description="Helical" evidence="9">
    <location>
        <begin position="366"/>
        <end position="385"/>
    </location>
</feature>
<proteinExistence type="inferred from homology"/>
<evidence type="ECO:0000313" key="11">
    <source>
        <dbReference type="EMBL" id="AEF99151.1"/>
    </source>
</evidence>
<comment type="function">
    <text evidence="9">Acts as a magnesium transporter.</text>
</comment>
<dbReference type="GO" id="GO:0015095">
    <property type="term" value="F:magnesium ion transmembrane transporter activity"/>
    <property type="evidence" value="ECO:0007669"/>
    <property type="project" value="UniProtKB-UniRule"/>
</dbReference>
<dbReference type="eggNOG" id="COG2239">
    <property type="taxonomic scope" value="Bacteria"/>
</dbReference>
<dbReference type="InterPro" id="IPR006669">
    <property type="entry name" value="MgtE_transporter"/>
</dbReference>
<evidence type="ECO:0000259" key="10">
    <source>
        <dbReference type="PROSITE" id="PS51371"/>
    </source>
</evidence>
<dbReference type="Gene3D" id="1.25.60.10">
    <property type="entry name" value="MgtE N-terminal domain-like"/>
    <property type="match status" value="1"/>
</dbReference>
<name>G0A4Y8_METMM</name>
<comment type="subunit">
    <text evidence="9">Homodimer.</text>
</comment>
<evidence type="ECO:0000256" key="8">
    <source>
        <dbReference type="PROSITE-ProRule" id="PRU00703"/>
    </source>
</evidence>
<dbReference type="PROSITE" id="PS51371">
    <property type="entry name" value="CBS"/>
    <property type="match status" value="2"/>
</dbReference>
<feature type="transmembrane region" description="Helical" evidence="9">
    <location>
        <begin position="391"/>
        <end position="415"/>
    </location>
</feature>
<comment type="similarity">
    <text evidence="2 9">Belongs to the SLC41A transporter family.</text>
</comment>
<comment type="subcellular location">
    <subcellularLocation>
        <location evidence="9">Cell membrane</location>
        <topology evidence="9">Multi-pass membrane protein</topology>
    </subcellularLocation>
    <subcellularLocation>
        <location evidence="1">Membrane</location>
        <topology evidence="1">Multi-pass membrane protein</topology>
    </subcellularLocation>
</comment>
<dbReference type="OrthoDB" id="9790355at2"/>
<dbReference type="STRING" id="857087.Metme_0710"/>
<dbReference type="Pfam" id="PF01769">
    <property type="entry name" value="MgtE"/>
    <property type="match status" value="1"/>
</dbReference>
<gene>
    <name evidence="11" type="ordered locus">Metme_0710</name>
</gene>